<dbReference type="EMBL" id="JABXWD010000200">
    <property type="protein sequence ID" value="MBV6342129.1"/>
    <property type="molecule type" value="Genomic_DNA"/>
</dbReference>
<organism evidence="1 2">
    <name type="scientific">Candidatus Magnetobacterium casense</name>
    <dbReference type="NCBI Taxonomy" id="1455061"/>
    <lineage>
        <taxon>Bacteria</taxon>
        <taxon>Pseudomonadati</taxon>
        <taxon>Nitrospirota</taxon>
        <taxon>Thermodesulfovibrionia</taxon>
        <taxon>Thermodesulfovibrionales</taxon>
        <taxon>Candidatus Magnetobacteriaceae</taxon>
        <taxon>Candidatus Magnetobacterium</taxon>
    </lineage>
</organism>
<dbReference type="RefSeq" id="WP_218252751.1">
    <property type="nucleotide sequence ID" value="NZ_JABXWD010000200.1"/>
</dbReference>
<keyword evidence="2" id="KW-1185">Reference proteome</keyword>
<gene>
    <name evidence="1" type="ORF">HWQ67_11080</name>
</gene>
<sequence>MTGIRGITSIFELFASGWEGALSIFQLSALMGYCHIPFIHSVEYIIDVARSYGYQVEIGIFTSIKDESSIKVLFLFYKNNTDIWIFDNSYNNSKKVGLCY</sequence>
<dbReference type="Proteomes" id="UP001196980">
    <property type="component" value="Unassembled WGS sequence"/>
</dbReference>
<evidence type="ECO:0000313" key="1">
    <source>
        <dbReference type="EMBL" id="MBV6342129.1"/>
    </source>
</evidence>
<protein>
    <submittedName>
        <fullName evidence="1">Uncharacterized protein</fullName>
    </submittedName>
</protein>
<reference evidence="1 2" key="1">
    <citation type="journal article" date="2020" name="J Geophys Res Biogeosci">
        <title>Magnetotaxis as an Adaptation to Enable Bacterial Shuttling of Microbial Sulfur and Sulfur Cycling Across Aquatic Oxic#Anoxic Interfaces.</title>
        <authorList>
            <person name="Li J."/>
            <person name="Liu P."/>
            <person name="Wang J."/>
            <person name="Roberts A.P."/>
            <person name="Pan Y."/>
        </authorList>
    </citation>
    <scope>NUCLEOTIDE SEQUENCE [LARGE SCALE GENOMIC DNA]</scope>
    <source>
        <strain evidence="1 2">MYR-1_YQ</strain>
    </source>
</reference>
<name>A0ABS6S158_9BACT</name>
<comment type="caution">
    <text evidence="1">The sequence shown here is derived from an EMBL/GenBank/DDBJ whole genome shotgun (WGS) entry which is preliminary data.</text>
</comment>
<evidence type="ECO:0000313" key="2">
    <source>
        <dbReference type="Proteomes" id="UP001196980"/>
    </source>
</evidence>
<proteinExistence type="predicted"/>
<accession>A0ABS6S158</accession>